<organism evidence="3 4">
    <name type="scientific">Halovivax asiaticus JCM 14624</name>
    <dbReference type="NCBI Taxonomy" id="1227490"/>
    <lineage>
        <taxon>Archaea</taxon>
        <taxon>Methanobacteriati</taxon>
        <taxon>Methanobacteriota</taxon>
        <taxon>Stenosarchaea group</taxon>
        <taxon>Halobacteria</taxon>
        <taxon>Halobacteriales</taxon>
        <taxon>Natrialbaceae</taxon>
        <taxon>Halovivax</taxon>
    </lineage>
</organism>
<dbReference type="Pfam" id="PF10020">
    <property type="entry name" value="DUF2262"/>
    <property type="match status" value="1"/>
</dbReference>
<name>M0BD41_9EURY</name>
<dbReference type="InterPro" id="IPR019260">
    <property type="entry name" value="DUF2262"/>
</dbReference>
<feature type="domain" description="DUF2262" evidence="2">
    <location>
        <begin position="447"/>
        <end position="580"/>
    </location>
</feature>
<feature type="compositionally biased region" description="Basic residues" evidence="1">
    <location>
        <begin position="359"/>
        <end position="369"/>
    </location>
</feature>
<comment type="caution">
    <text evidence="3">The sequence shown here is derived from an EMBL/GenBank/DDBJ whole genome shotgun (WGS) entry which is preliminary data.</text>
</comment>
<dbReference type="AlphaFoldDB" id="M0BD41"/>
<dbReference type="RefSeq" id="WP_007703667.1">
    <property type="nucleotide sequence ID" value="NZ_AOIQ01000021.1"/>
</dbReference>
<dbReference type="Proteomes" id="UP000011560">
    <property type="component" value="Unassembled WGS sequence"/>
</dbReference>
<reference evidence="3 4" key="1">
    <citation type="journal article" date="2014" name="PLoS Genet.">
        <title>Phylogenetically driven sequencing of extremely halophilic archaea reveals strategies for static and dynamic osmo-response.</title>
        <authorList>
            <person name="Becker E.A."/>
            <person name="Seitzer P.M."/>
            <person name="Tritt A."/>
            <person name="Larsen D."/>
            <person name="Krusor M."/>
            <person name="Yao A.I."/>
            <person name="Wu D."/>
            <person name="Madern D."/>
            <person name="Eisen J.A."/>
            <person name="Darling A.E."/>
            <person name="Facciotti M.T."/>
        </authorList>
    </citation>
    <scope>NUCLEOTIDE SEQUENCE [LARGE SCALE GENOMIC DNA]</scope>
    <source>
        <strain evidence="3 4">JCM 14624</strain>
    </source>
</reference>
<feature type="region of interest" description="Disordered" evidence="1">
    <location>
        <begin position="233"/>
        <end position="252"/>
    </location>
</feature>
<dbReference type="STRING" id="1227490.C479_13698"/>
<dbReference type="PATRIC" id="fig|1227490.4.peg.2777"/>
<gene>
    <name evidence="3" type="ORF">C479_13698</name>
</gene>
<evidence type="ECO:0000313" key="3">
    <source>
        <dbReference type="EMBL" id="ELZ08397.1"/>
    </source>
</evidence>
<proteinExistence type="predicted"/>
<evidence type="ECO:0000313" key="4">
    <source>
        <dbReference type="Proteomes" id="UP000011560"/>
    </source>
</evidence>
<sequence length="582" mass="63897">MDKPTVQWWTRLGSERERFGTDAALAGDDGLYAVGWYDVGDRTGDGFGGFLQRLGPGGTVDWEYPWGRNRRPKAVTVTPSGPVVAGKSLSTDTDQPEEDPPSWLASMTTAGVRRWEQEYPSGSGDSFETVVTAPDGVVAGGQTGSYSRRSPDSWERVYGSSNWLLAADVDDGSERWRERCAGTDCKSLVADEPGTLRYVSGSAVTWVSPNGATEHSEYYYAETGSSDTLDSIAPHEHGSATNGPMDSDQPRAGASVIAGKAWERSDANDARLLVIDADGEILLDRATGFAATSNFGRDAIALDDGYLLSGTALYGGGSLPWLAWFDTDGTLTDYRFVVRAPDSAPELVSATPDGPTGYPHRKSPRRHRSPRFDTERAVRRVQRTRPLAAPRTQTELGRFPHLGNDGLDGVDCWQAPVELYLTGPSRTVMVDESPESAQSQDLKTVEDERFGTFETTSTGNRYSTAAEWNSNEVELILPRSETSDGLSGLAVAKELWDDQSLWTKKIQEYAIDELLELKNVAWTESDEDTVTAEEFKHRMELKTVSIERDDGFTFWHYDNDLFFGHRIKVSGSLSAGITRAYL</sequence>
<evidence type="ECO:0000256" key="1">
    <source>
        <dbReference type="SAM" id="MobiDB-lite"/>
    </source>
</evidence>
<protein>
    <recommendedName>
        <fullName evidence="2">DUF2262 domain-containing protein</fullName>
    </recommendedName>
</protein>
<feature type="region of interest" description="Disordered" evidence="1">
    <location>
        <begin position="73"/>
        <end position="104"/>
    </location>
</feature>
<keyword evidence="4" id="KW-1185">Reference proteome</keyword>
<dbReference type="EMBL" id="AOIQ01000021">
    <property type="protein sequence ID" value="ELZ08397.1"/>
    <property type="molecule type" value="Genomic_DNA"/>
</dbReference>
<feature type="region of interest" description="Disordered" evidence="1">
    <location>
        <begin position="346"/>
        <end position="379"/>
    </location>
</feature>
<evidence type="ECO:0000259" key="2">
    <source>
        <dbReference type="Pfam" id="PF10020"/>
    </source>
</evidence>
<accession>M0BD41</accession>